<feature type="modified residue" description="N6-carboxylysine" evidence="6">
    <location>
        <position position="75"/>
    </location>
</feature>
<dbReference type="RefSeq" id="WP_175470909.1">
    <property type="nucleotide sequence ID" value="NZ_FNOV01000005.1"/>
</dbReference>
<dbReference type="InterPro" id="IPR012338">
    <property type="entry name" value="Beta-lactam/transpept-like"/>
</dbReference>
<evidence type="ECO:0000256" key="3">
    <source>
        <dbReference type="ARBA" id="ARBA00022729"/>
    </source>
</evidence>
<dbReference type="InterPro" id="IPR002137">
    <property type="entry name" value="Beta-lactam_class-D_AS"/>
</dbReference>
<dbReference type="EMBL" id="FNOV01000005">
    <property type="protein sequence ID" value="SDY06155.1"/>
    <property type="molecule type" value="Genomic_DNA"/>
</dbReference>
<dbReference type="STRING" id="651662.SAMN04488069_105152"/>
<keyword evidence="5 7" id="KW-0046">Antibiotic resistance</keyword>
<comment type="similarity">
    <text evidence="1 7">Belongs to the class-D beta-lactamase family.</text>
</comment>
<dbReference type="EC" id="3.5.2.6" evidence="2 7"/>
<evidence type="ECO:0000256" key="6">
    <source>
        <dbReference type="PIRSR" id="PIRSR602137-50"/>
    </source>
</evidence>
<evidence type="ECO:0000259" key="8">
    <source>
        <dbReference type="Pfam" id="PF00905"/>
    </source>
</evidence>
<dbReference type="Proteomes" id="UP000199249">
    <property type="component" value="Unassembled WGS sequence"/>
</dbReference>
<organism evidence="9 10">
    <name type="scientific">Hymenobacter psychrophilus</name>
    <dbReference type="NCBI Taxonomy" id="651662"/>
    <lineage>
        <taxon>Bacteria</taxon>
        <taxon>Pseudomonadati</taxon>
        <taxon>Bacteroidota</taxon>
        <taxon>Cytophagia</taxon>
        <taxon>Cytophagales</taxon>
        <taxon>Hymenobacteraceae</taxon>
        <taxon>Hymenobacter</taxon>
    </lineage>
</organism>
<evidence type="ECO:0000256" key="2">
    <source>
        <dbReference type="ARBA" id="ARBA00012865"/>
    </source>
</evidence>
<evidence type="ECO:0000256" key="5">
    <source>
        <dbReference type="ARBA" id="ARBA00023251"/>
    </source>
</evidence>
<protein>
    <recommendedName>
        <fullName evidence="2 7">Beta-lactamase</fullName>
        <ecNumber evidence="2 7">3.5.2.6</ecNumber>
    </recommendedName>
</protein>
<sequence length="274" mass="30625">MRQAFLLLLVFYTLLLAACTRPLAGQAVAEYDFGPLFRAQGLDGSLLLYDETAGQFTAYNAARCRQRFLPASTFKIPNTLLALQTGALRDTADICRWDGTTRSIAAWNQDMPFARALRVSAVPCYQQLARRIGVAAYQQWLPKLGYPGMVVTPATLDTFWLDGDSRISQFEQIDFLRRLQAETLPIAKRHQQAVKQLLILRKTPTATLYGKTGWRFRSAGNPDNGWLVGWLARADGRRIFFALNAEPQNGQPADARFGPARQLIVEAALAEVMQ</sequence>
<dbReference type="InterPro" id="IPR001460">
    <property type="entry name" value="PCN-bd_Tpept"/>
</dbReference>
<evidence type="ECO:0000256" key="1">
    <source>
        <dbReference type="ARBA" id="ARBA00007898"/>
    </source>
</evidence>
<dbReference type="GO" id="GO:0008800">
    <property type="term" value="F:beta-lactamase activity"/>
    <property type="evidence" value="ECO:0007669"/>
    <property type="project" value="UniProtKB-UniRule"/>
</dbReference>
<keyword evidence="10" id="KW-1185">Reference proteome</keyword>
<name>A0A1H3GT83_9BACT</name>
<keyword evidence="3" id="KW-0732">Signal</keyword>
<evidence type="ECO:0000256" key="7">
    <source>
        <dbReference type="RuleBase" id="RU361140"/>
    </source>
</evidence>
<reference evidence="10" key="1">
    <citation type="submission" date="2016-10" db="EMBL/GenBank/DDBJ databases">
        <authorList>
            <person name="Varghese N."/>
            <person name="Submissions S."/>
        </authorList>
    </citation>
    <scope>NUCLEOTIDE SEQUENCE [LARGE SCALE GENOMIC DNA]</scope>
    <source>
        <strain evidence="10">CGMCC 1.8975</strain>
    </source>
</reference>
<keyword evidence="4 7" id="KW-0378">Hydrolase</keyword>
<dbReference type="PROSITE" id="PS51257">
    <property type="entry name" value="PROKAR_LIPOPROTEIN"/>
    <property type="match status" value="1"/>
</dbReference>
<dbReference type="GO" id="GO:0008658">
    <property type="term" value="F:penicillin binding"/>
    <property type="evidence" value="ECO:0007669"/>
    <property type="project" value="InterPro"/>
</dbReference>
<gene>
    <name evidence="9" type="ORF">SAMN04488069_105152</name>
</gene>
<dbReference type="GO" id="GO:0046677">
    <property type="term" value="P:response to antibiotic"/>
    <property type="evidence" value="ECO:0007669"/>
    <property type="project" value="UniProtKB-UniRule"/>
</dbReference>
<feature type="active site" description="Acyl-ester intermediate" evidence="6">
    <location>
        <position position="72"/>
    </location>
</feature>
<dbReference type="SUPFAM" id="SSF56601">
    <property type="entry name" value="beta-lactamase/transpeptidase-like"/>
    <property type="match status" value="1"/>
</dbReference>
<dbReference type="PROSITE" id="PS00337">
    <property type="entry name" value="BETA_LACTAMASE_D"/>
    <property type="match status" value="1"/>
</dbReference>
<evidence type="ECO:0000313" key="10">
    <source>
        <dbReference type="Proteomes" id="UP000199249"/>
    </source>
</evidence>
<dbReference type="Pfam" id="PF00905">
    <property type="entry name" value="Transpeptidase"/>
    <property type="match status" value="1"/>
</dbReference>
<accession>A0A1H3GT83</accession>
<proteinExistence type="inferred from homology"/>
<dbReference type="AlphaFoldDB" id="A0A1H3GT83"/>
<dbReference type="Gene3D" id="3.40.710.10">
    <property type="entry name" value="DD-peptidase/beta-lactamase superfamily"/>
    <property type="match status" value="1"/>
</dbReference>
<comment type="catalytic activity">
    <reaction evidence="7">
        <text>a beta-lactam + H2O = a substituted beta-amino acid</text>
        <dbReference type="Rhea" id="RHEA:20401"/>
        <dbReference type="ChEBI" id="CHEBI:15377"/>
        <dbReference type="ChEBI" id="CHEBI:35627"/>
        <dbReference type="ChEBI" id="CHEBI:140347"/>
        <dbReference type="EC" id="3.5.2.6"/>
    </reaction>
</comment>
<evidence type="ECO:0000256" key="4">
    <source>
        <dbReference type="ARBA" id="ARBA00022801"/>
    </source>
</evidence>
<feature type="domain" description="Penicillin-binding protein transpeptidase" evidence="8">
    <location>
        <begin position="53"/>
        <end position="249"/>
    </location>
</feature>
<dbReference type="GO" id="GO:0017001">
    <property type="term" value="P:antibiotic catabolic process"/>
    <property type="evidence" value="ECO:0007669"/>
    <property type="project" value="InterPro"/>
</dbReference>
<evidence type="ECO:0000313" key="9">
    <source>
        <dbReference type="EMBL" id="SDY06155.1"/>
    </source>
</evidence>